<protein>
    <recommendedName>
        <fullName evidence="3">Carboxymuconolactone decarboxylase-like domain-containing protein</fullName>
    </recommendedName>
</protein>
<accession>A0A9Q3EQZ2</accession>
<keyword evidence="2" id="KW-1185">Reference proteome</keyword>
<sequence>MFPRKLSTPPTFGFLNRIRSTIKRPDLDYLLTSIASTSLGHGEAWLPVIFSHAIKRPLNLSLESQNLQNPLDQYKILVFRQMKEAIIKASILIGVPKAIEASLTLKETGSKFEVHEHTFTRKHFMDLTFQDLINKGDQGMSRVYKGDIDGIFKYMGPDLVDIQLMSRAITYGFFLSPVQPESPLTPQQVQAVILSALISQRAKREIVWHLRGALRHGFDRDEIESIQSAVELVSAQCTGEHNFSDGLARIKDIEEEPQEQAK</sequence>
<dbReference type="Proteomes" id="UP000765509">
    <property type="component" value="Unassembled WGS sequence"/>
</dbReference>
<gene>
    <name evidence="1" type="ORF">O181_066456</name>
</gene>
<reference evidence="1" key="1">
    <citation type="submission" date="2021-03" db="EMBL/GenBank/DDBJ databases">
        <title>Draft genome sequence of rust myrtle Austropuccinia psidii MF-1, a brazilian biotype.</title>
        <authorList>
            <person name="Quecine M.C."/>
            <person name="Pachon D.M.R."/>
            <person name="Bonatelli M.L."/>
            <person name="Correr F.H."/>
            <person name="Franceschini L.M."/>
            <person name="Leite T.F."/>
            <person name="Margarido G.R.A."/>
            <person name="Almeida C.A."/>
            <person name="Ferrarezi J.A."/>
            <person name="Labate C.A."/>
        </authorList>
    </citation>
    <scope>NUCLEOTIDE SEQUENCE</scope>
    <source>
        <strain evidence="1">MF-1</strain>
    </source>
</reference>
<evidence type="ECO:0000313" key="1">
    <source>
        <dbReference type="EMBL" id="MBW0526741.1"/>
    </source>
</evidence>
<dbReference type="Gene3D" id="1.20.1290.10">
    <property type="entry name" value="AhpD-like"/>
    <property type="match status" value="1"/>
</dbReference>
<proteinExistence type="predicted"/>
<evidence type="ECO:0000313" key="2">
    <source>
        <dbReference type="Proteomes" id="UP000765509"/>
    </source>
</evidence>
<dbReference type="EMBL" id="AVOT02032909">
    <property type="protein sequence ID" value="MBW0526741.1"/>
    <property type="molecule type" value="Genomic_DNA"/>
</dbReference>
<comment type="caution">
    <text evidence="1">The sequence shown here is derived from an EMBL/GenBank/DDBJ whole genome shotgun (WGS) entry which is preliminary data.</text>
</comment>
<dbReference type="InterPro" id="IPR029032">
    <property type="entry name" value="AhpD-like"/>
</dbReference>
<dbReference type="PANTHER" id="PTHR28180">
    <property type="entry name" value="CONSERVED MITOCHONDRIAL PROTEIN-RELATED"/>
    <property type="match status" value="1"/>
</dbReference>
<dbReference type="AlphaFoldDB" id="A0A9Q3EQZ2"/>
<dbReference type="PANTHER" id="PTHR28180:SF5">
    <property type="entry name" value="DNA POLYMERASE ALPHA SUBUNIT B"/>
    <property type="match status" value="1"/>
</dbReference>
<evidence type="ECO:0008006" key="3">
    <source>
        <dbReference type="Google" id="ProtNLM"/>
    </source>
</evidence>
<dbReference type="OrthoDB" id="5537330at2759"/>
<name>A0A9Q3EQZ2_9BASI</name>
<organism evidence="1 2">
    <name type="scientific">Austropuccinia psidii MF-1</name>
    <dbReference type="NCBI Taxonomy" id="1389203"/>
    <lineage>
        <taxon>Eukaryota</taxon>
        <taxon>Fungi</taxon>
        <taxon>Dikarya</taxon>
        <taxon>Basidiomycota</taxon>
        <taxon>Pucciniomycotina</taxon>
        <taxon>Pucciniomycetes</taxon>
        <taxon>Pucciniales</taxon>
        <taxon>Sphaerophragmiaceae</taxon>
        <taxon>Austropuccinia</taxon>
    </lineage>
</organism>
<dbReference type="InterPro" id="IPR052999">
    <property type="entry name" value="PTS1_Protein"/>
</dbReference>
<dbReference type="SUPFAM" id="SSF69118">
    <property type="entry name" value="AhpD-like"/>
    <property type="match status" value="1"/>
</dbReference>